<dbReference type="AlphaFoldDB" id="A0A067T634"/>
<reference evidence="2" key="1">
    <citation type="journal article" date="2014" name="Proc. Natl. Acad. Sci. U.S.A.">
        <title>Extensive sampling of basidiomycete genomes demonstrates inadequacy of the white-rot/brown-rot paradigm for wood decay fungi.</title>
        <authorList>
            <person name="Riley R."/>
            <person name="Salamov A.A."/>
            <person name="Brown D.W."/>
            <person name="Nagy L.G."/>
            <person name="Floudas D."/>
            <person name="Held B.W."/>
            <person name="Levasseur A."/>
            <person name="Lombard V."/>
            <person name="Morin E."/>
            <person name="Otillar R."/>
            <person name="Lindquist E.A."/>
            <person name="Sun H."/>
            <person name="LaButti K.M."/>
            <person name="Schmutz J."/>
            <person name="Jabbour D."/>
            <person name="Luo H."/>
            <person name="Baker S.E."/>
            <person name="Pisabarro A.G."/>
            <person name="Walton J.D."/>
            <person name="Blanchette R.A."/>
            <person name="Henrissat B."/>
            <person name="Martin F."/>
            <person name="Cullen D."/>
            <person name="Hibbett D.S."/>
            <person name="Grigoriev I.V."/>
        </authorList>
    </citation>
    <scope>NUCLEOTIDE SEQUENCE [LARGE SCALE GENOMIC DNA]</scope>
    <source>
        <strain evidence="2">CBS 339.88</strain>
    </source>
</reference>
<accession>A0A067T634</accession>
<dbReference type="Gene3D" id="3.40.50.1820">
    <property type="entry name" value="alpha/beta hydrolase"/>
    <property type="match status" value="1"/>
</dbReference>
<dbReference type="EMBL" id="KL142374">
    <property type="protein sequence ID" value="KDR78660.1"/>
    <property type="molecule type" value="Genomic_DNA"/>
</dbReference>
<proteinExistence type="predicted"/>
<organism evidence="1 2">
    <name type="scientific">Galerina marginata (strain CBS 339.88)</name>
    <dbReference type="NCBI Taxonomy" id="685588"/>
    <lineage>
        <taxon>Eukaryota</taxon>
        <taxon>Fungi</taxon>
        <taxon>Dikarya</taxon>
        <taxon>Basidiomycota</taxon>
        <taxon>Agaricomycotina</taxon>
        <taxon>Agaricomycetes</taxon>
        <taxon>Agaricomycetidae</taxon>
        <taxon>Agaricales</taxon>
        <taxon>Agaricineae</taxon>
        <taxon>Strophariaceae</taxon>
        <taxon>Galerina</taxon>
    </lineage>
</organism>
<keyword evidence="2" id="KW-1185">Reference proteome</keyword>
<evidence type="ECO:0008006" key="3">
    <source>
        <dbReference type="Google" id="ProtNLM"/>
    </source>
</evidence>
<dbReference type="InterPro" id="IPR029058">
    <property type="entry name" value="AB_hydrolase_fold"/>
</dbReference>
<gene>
    <name evidence="1" type="ORF">GALMADRAFT_223915</name>
</gene>
<dbReference type="Proteomes" id="UP000027222">
    <property type="component" value="Unassembled WGS sequence"/>
</dbReference>
<dbReference type="SUPFAM" id="SSF53474">
    <property type="entry name" value="alpha/beta-Hydrolases"/>
    <property type="match status" value="1"/>
</dbReference>
<evidence type="ECO:0000313" key="2">
    <source>
        <dbReference type="Proteomes" id="UP000027222"/>
    </source>
</evidence>
<protein>
    <recommendedName>
        <fullName evidence="3">1-alkyl-2-acetylglycerophosphocholine esterase</fullName>
    </recommendedName>
</protein>
<sequence>MSFTKSTIKIPSATNGWKLDTWEYLPTGQFSKPFPVIVMAHGLSGNKMMSLAPYAES</sequence>
<evidence type="ECO:0000313" key="1">
    <source>
        <dbReference type="EMBL" id="KDR78660.1"/>
    </source>
</evidence>
<dbReference type="OrthoDB" id="2498029at2759"/>
<dbReference type="HOGENOM" id="CLU_2996640_0_0_1"/>
<name>A0A067T634_GALM3</name>